<dbReference type="AlphaFoldDB" id="A0A100W7E0"/>
<dbReference type="EMBL" id="BCSX01000064">
    <property type="protein sequence ID" value="GAS92881.1"/>
    <property type="molecule type" value="Genomic_DNA"/>
</dbReference>
<accession>A0A100W7E0</accession>
<evidence type="ECO:0000259" key="1">
    <source>
        <dbReference type="Pfam" id="PF08410"/>
    </source>
</evidence>
<evidence type="ECO:0000313" key="2">
    <source>
        <dbReference type="EMBL" id="GAS92881.1"/>
    </source>
</evidence>
<reference evidence="3" key="1">
    <citation type="journal article" date="2016" name="Genome Announc.">
        <title>Draft Genome Sequences of Five Rapidly Growing Mycobacterium Species, M. thermoresistibile, M. fortuitum subsp. acetamidolyticum, M. canariasense, M. brisbanense, and M. novocastrense.</title>
        <authorList>
            <person name="Katahira K."/>
            <person name="Ogura Y."/>
            <person name="Gotoh Y."/>
            <person name="Hayashi T."/>
        </authorList>
    </citation>
    <scope>NUCLEOTIDE SEQUENCE [LARGE SCALE GENOMIC DNA]</scope>
    <source>
        <strain evidence="3">JCM15654</strain>
    </source>
</reference>
<dbReference type="STRING" id="146020.RMCB_6977"/>
<reference evidence="3" key="2">
    <citation type="submission" date="2016-02" db="EMBL/GenBank/DDBJ databases">
        <title>Draft genome sequence of five rapidly growing Mycobacterium species.</title>
        <authorList>
            <person name="Katahira K."/>
            <person name="Gotou Y."/>
            <person name="Iida K."/>
            <person name="Ogura Y."/>
            <person name="Hayashi T."/>
        </authorList>
    </citation>
    <scope>NUCLEOTIDE SEQUENCE [LARGE SCALE GENOMIC DNA]</scope>
    <source>
        <strain evidence="3">JCM15654</strain>
    </source>
</reference>
<protein>
    <recommendedName>
        <fullName evidence="1">DUF1737 domain-containing protein</fullName>
    </recommendedName>
</protein>
<dbReference type="InterPro" id="IPR013619">
    <property type="entry name" value="DUF1737"/>
</dbReference>
<name>A0A100W7E0_9MYCO</name>
<keyword evidence="3" id="KW-1185">Reference proteome</keyword>
<dbReference type="Proteomes" id="UP000069620">
    <property type="component" value="Unassembled WGS sequence"/>
</dbReference>
<organism evidence="2 3">
    <name type="scientific">Mycolicibacterium brisbanense</name>
    <dbReference type="NCBI Taxonomy" id="146020"/>
    <lineage>
        <taxon>Bacteria</taxon>
        <taxon>Bacillati</taxon>
        <taxon>Actinomycetota</taxon>
        <taxon>Actinomycetes</taxon>
        <taxon>Mycobacteriales</taxon>
        <taxon>Mycobacteriaceae</taxon>
        <taxon>Mycolicibacterium</taxon>
    </lineage>
</organism>
<proteinExistence type="predicted"/>
<evidence type="ECO:0000313" key="3">
    <source>
        <dbReference type="Proteomes" id="UP000069620"/>
    </source>
</evidence>
<feature type="domain" description="DUF1737" evidence="1">
    <location>
        <begin position="2"/>
        <end position="49"/>
    </location>
</feature>
<gene>
    <name evidence="2" type="ORF">RMCB_6977</name>
</gene>
<comment type="caution">
    <text evidence="2">The sequence shown here is derived from an EMBL/GenBank/DDBJ whole genome shotgun (WGS) entry which is preliminary data.</text>
</comment>
<sequence length="61" mass="6578">MPRYRVLTGPDDALFCHRVSAALELGYVLHHGPTVAFNGTSVIVAQAVVWPHSGEPPEDVP</sequence>
<dbReference type="Pfam" id="PF08410">
    <property type="entry name" value="DUF1737"/>
    <property type="match status" value="1"/>
</dbReference>